<reference evidence="1 2" key="1">
    <citation type="journal article" date="2020" name="Front. Microbiol.">
        <title>Single-cell genomics of novel Actinobacteria with the Wood-Ljungdahl pathway discovered in a serpentinizing system.</title>
        <authorList>
            <person name="Merino N."/>
            <person name="Kawai M."/>
            <person name="Boyd E.S."/>
            <person name="Colman D.R."/>
            <person name="McGlynn S.E."/>
            <person name="Nealson K.H."/>
            <person name="Kurokawa K."/>
            <person name="Hongoh Y."/>
        </authorList>
    </citation>
    <scope>NUCLEOTIDE SEQUENCE [LARGE SCALE GENOMIC DNA]</scope>
    <source>
        <strain evidence="1 2">S42</strain>
    </source>
</reference>
<feature type="non-terminal residue" evidence="1">
    <location>
        <position position="30"/>
    </location>
</feature>
<organism evidence="1 2">
    <name type="scientific">Candidatus Hakubella thermalkaliphila</name>
    <dbReference type="NCBI Taxonomy" id="2754717"/>
    <lineage>
        <taxon>Bacteria</taxon>
        <taxon>Bacillati</taxon>
        <taxon>Actinomycetota</taxon>
        <taxon>Actinomycetota incertae sedis</taxon>
        <taxon>Candidatus Hakubellales</taxon>
        <taxon>Candidatus Hakubellaceae</taxon>
        <taxon>Candidatus Hakubella</taxon>
    </lineage>
</organism>
<sequence length="30" mass="3419">MAIDSQVVKARLRRLEKCLKKLTALAATKY</sequence>
<accession>A0A6V8PLI4</accession>
<name>A0A6V8PLI4_9ACTN</name>
<dbReference type="AlphaFoldDB" id="A0A6V8PLI4"/>
<gene>
    <name evidence="1" type="ORF">HKBW3S42_01446</name>
</gene>
<dbReference type="Proteomes" id="UP000568877">
    <property type="component" value="Unassembled WGS sequence"/>
</dbReference>
<dbReference type="EMBL" id="BLSA01000285">
    <property type="protein sequence ID" value="GFP33128.1"/>
    <property type="molecule type" value="Genomic_DNA"/>
</dbReference>
<evidence type="ECO:0000313" key="2">
    <source>
        <dbReference type="Proteomes" id="UP000568877"/>
    </source>
</evidence>
<protein>
    <submittedName>
        <fullName evidence="1">Uncharacterized protein</fullName>
    </submittedName>
</protein>
<evidence type="ECO:0000313" key="1">
    <source>
        <dbReference type="EMBL" id="GFP33128.1"/>
    </source>
</evidence>
<proteinExistence type="predicted"/>
<comment type="caution">
    <text evidence="1">The sequence shown here is derived from an EMBL/GenBank/DDBJ whole genome shotgun (WGS) entry which is preliminary data.</text>
</comment>